<feature type="transmembrane region" description="Helical" evidence="10">
    <location>
        <begin position="155"/>
        <end position="175"/>
    </location>
</feature>
<dbReference type="PANTHER" id="PTHR46061">
    <property type="entry name" value="THYROTROPIN-RELEASING HORMONE RECEPTOR"/>
    <property type="match status" value="1"/>
</dbReference>
<feature type="region of interest" description="Disordered" evidence="9">
    <location>
        <begin position="384"/>
        <end position="426"/>
    </location>
</feature>
<reference evidence="12 13" key="1">
    <citation type="journal article" date="2018" name="Mol. Genet. Genomics">
        <title>The red deer Cervus elaphus genome CerEla1.0: sequencing, annotating, genes, and chromosomes.</title>
        <authorList>
            <person name="Bana N.A."/>
            <person name="Nyiri A."/>
            <person name="Nagy J."/>
            <person name="Frank K."/>
            <person name="Nagy T."/>
            <person name="Steger V."/>
            <person name="Schiller M."/>
            <person name="Lakatos P."/>
            <person name="Sugar L."/>
            <person name="Horn P."/>
            <person name="Barta E."/>
            <person name="Orosz L."/>
        </authorList>
    </citation>
    <scope>NUCLEOTIDE SEQUENCE [LARGE SCALE GENOMIC DNA]</scope>
    <source>
        <strain evidence="12">Hungarian</strain>
    </source>
</reference>
<dbReference type="AlphaFoldDB" id="A0A212DDK9"/>
<keyword evidence="6" id="KW-0675">Receptor</keyword>
<keyword evidence="6" id="KW-0807">Transducer</keyword>
<keyword evidence="13" id="KW-1185">Reference proteome</keyword>
<sequence>MESGSRPGSPSTVPLAPSEAVPGPAYKGVSIFLVLLVCVVGIMGNAMVVLVVLTTRDMQMSTSCYLVSLALADLIVLVAAGLPSVSESLAGQRVYGHASCLDITYLQYLGINASSCSILVSTVERYVHRHLPPDVGTDRVHHDAGQCGYQVAHSLYLPIYLLDFTVFFLAPLLALRTSRALRCSTDLSQGSCSGAPWRTCHSLGTSTGTVRPSRRQEPWGDSPCVDQHSFECWPWVPERETFSVESNGYAVVISVILQLRSHHMLSKHTLRQEPRPQLGRWPSWPHGVTKMLVVVVLPFALLWMPYRTLVLLNSFVAEPFLDPRVLLFCRTCVYANSAVNPIIYSLMSQKVRAAFWRLCQCRAEGPQRCMAGLSTASYSVVRETPQKAQTSRSEAASPQAAGPPLLQQQPGFSTVRGLPSPGPAPPTSLGLLPSWILSADGWQDQEIGRYPFANGSLSLPPPPL</sequence>
<dbReference type="Proteomes" id="UP000242450">
    <property type="component" value="Chromosome 4"/>
</dbReference>
<evidence type="ECO:0000256" key="8">
    <source>
        <dbReference type="ARBA" id="ARBA00032251"/>
    </source>
</evidence>
<proteinExistence type="predicted"/>
<comment type="function">
    <text evidence="1">Receptor for thyrotropin-releasing hormone (TRH). Upon ligand binding, this G-protein-coupled receptor triggers activation of the phosphatidylinositol (IP3)-calcium-protein kinase C (PKC) pathway.</text>
</comment>
<feature type="transmembrane region" description="Helical" evidence="10">
    <location>
        <begin position="325"/>
        <end position="347"/>
    </location>
</feature>
<gene>
    <name evidence="12" type="ORF">Celaphus_00004036</name>
</gene>
<keyword evidence="7 10" id="KW-0472">Membrane</keyword>
<comment type="subcellular location">
    <subcellularLocation>
        <location evidence="2">Membrane</location>
    </subcellularLocation>
</comment>
<dbReference type="InterPro" id="IPR000276">
    <property type="entry name" value="GPCR_Rhodpsn"/>
</dbReference>
<evidence type="ECO:0000256" key="10">
    <source>
        <dbReference type="SAM" id="Phobius"/>
    </source>
</evidence>
<evidence type="ECO:0000313" key="12">
    <source>
        <dbReference type="EMBL" id="OWK16309.1"/>
    </source>
</evidence>
<feature type="domain" description="G-protein coupled receptors family 1 profile" evidence="11">
    <location>
        <begin position="44"/>
        <end position="344"/>
    </location>
</feature>
<keyword evidence="5 10" id="KW-1133">Transmembrane helix</keyword>
<evidence type="ECO:0000256" key="6">
    <source>
        <dbReference type="ARBA" id="ARBA00023040"/>
    </source>
</evidence>
<evidence type="ECO:0000256" key="4">
    <source>
        <dbReference type="ARBA" id="ARBA00022692"/>
    </source>
</evidence>
<evidence type="ECO:0000313" key="13">
    <source>
        <dbReference type="Proteomes" id="UP000242450"/>
    </source>
</evidence>
<name>A0A212DDK9_CEREH</name>
<dbReference type="GO" id="GO:0007200">
    <property type="term" value="P:phospholipase C-activating G protein-coupled receptor signaling pathway"/>
    <property type="evidence" value="ECO:0007669"/>
    <property type="project" value="TreeGrafter"/>
</dbReference>
<dbReference type="PROSITE" id="PS50262">
    <property type="entry name" value="G_PROTEIN_RECEP_F1_2"/>
    <property type="match status" value="1"/>
</dbReference>
<keyword evidence="6" id="KW-0297">G-protein coupled receptor</keyword>
<dbReference type="PANTHER" id="PTHR46061:SF5">
    <property type="entry name" value="THYROTROPIN-RELEASING HORMONE RECEPTOR"/>
    <property type="match status" value="1"/>
</dbReference>
<evidence type="ECO:0000256" key="9">
    <source>
        <dbReference type="SAM" id="MobiDB-lite"/>
    </source>
</evidence>
<evidence type="ECO:0000256" key="1">
    <source>
        <dbReference type="ARBA" id="ARBA00004100"/>
    </source>
</evidence>
<dbReference type="PRINTS" id="PR01846">
    <property type="entry name" value="TRHRFAMILY"/>
</dbReference>
<feature type="transmembrane region" description="Helical" evidence="10">
    <location>
        <begin position="287"/>
        <end position="305"/>
    </location>
</feature>
<comment type="caution">
    <text evidence="12">The sequence shown here is derived from an EMBL/GenBank/DDBJ whole genome shotgun (WGS) entry which is preliminary data.</text>
</comment>
<dbReference type="GO" id="GO:0004997">
    <property type="term" value="F:thyrotropin-releasing hormone receptor activity"/>
    <property type="evidence" value="ECO:0007669"/>
    <property type="project" value="InterPro"/>
</dbReference>
<dbReference type="GO" id="GO:0016020">
    <property type="term" value="C:membrane"/>
    <property type="evidence" value="ECO:0007669"/>
    <property type="project" value="UniProtKB-SubCell"/>
</dbReference>
<accession>A0A212DDK9</accession>
<dbReference type="Pfam" id="PF00001">
    <property type="entry name" value="7tm_1"/>
    <property type="match status" value="2"/>
</dbReference>
<evidence type="ECO:0000256" key="3">
    <source>
        <dbReference type="ARBA" id="ARBA00018873"/>
    </source>
</evidence>
<dbReference type="PRINTS" id="PR00751">
    <property type="entry name" value="THYROLIBRINR"/>
</dbReference>
<dbReference type="OrthoDB" id="10036964at2759"/>
<keyword evidence="4 10" id="KW-0812">Transmembrane</keyword>
<dbReference type="EMBL" id="MKHE01000004">
    <property type="protein sequence ID" value="OWK16309.1"/>
    <property type="molecule type" value="Genomic_DNA"/>
</dbReference>
<feature type="transmembrane region" description="Helical" evidence="10">
    <location>
        <begin position="31"/>
        <end position="53"/>
    </location>
</feature>
<feature type="compositionally biased region" description="Low complexity" evidence="9">
    <location>
        <begin position="395"/>
        <end position="411"/>
    </location>
</feature>
<evidence type="ECO:0000259" key="11">
    <source>
        <dbReference type="PROSITE" id="PS50262"/>
    </source>
</evidence>
<protein>
    <recommendedName>
        <fullName evidence="3">Thyrotropin-releasing hormone receptor</fullName>
    </recommendedName>
    <alternativeName>
        <fullName evidence="8">Thyroliberin receptor</fullName>
    </alternativeName>
</protein>
<organism evidence="12 13">
    <name type="scientific">Cervus elaphus hippelaphus</name>
    <name type="common">European red deer</name>
    <dbReference type="NCBI Taxonomy" id="46360"/>
    <lineage>
        <taxon>Eukaryota</taxon>
        <taxon>Metazoa</taxon>
        <taxon>Chordata</taxon>
        <taxon>Craniata</taxon>
        <taxon>Vertebrata</taxon>
        <taxon>Euteleostomi</taxon>
        <taxon>Mammalia</taxon>
        <taxon>Eutheria</taxon>
        <taxon>Laurasiatheria</taxon>
        <taxon>Artiodactyla</taxon>
        <taxon>Ruminantia</taxon>
        <taxon>Pecora</taxon>
        <taxon>Cervidae</taxon>
        <taxon>Cervinae</taxon>
        <taxon>Cervus</taxon>
    </lineage>
</organism>
<dbReference type="InterPro" id="IPR002120">
    <property type="entry name" value="TRH_rcpt_1"/>
</dbReference>
<evidence type="ECO:0000256" key="2">
    <source>
        <dbReference type="ARBA" id="ARBA00004370"/>
    </source>
</evidence>
<dbReference type="SUPFAM" id="SSF81321">
    <property type="entry name" value="Family A G protein-coupled receptor-like"/>
    <property type="match status" value="1"/>
</dbReference>
<evidence type="ECO:0000256" key="7">
    <source>
        <dbReference type="ARBA" id="ARBA00023136"/>
    </source>
</evidence>
<dbReference type="InterPro" id="IPR017452">
    <property type="entry name" value="GPCR_Rhodpsn_7TM"/>
</dbReference>
<evidence type="ECO:0000256" key="5">
    <source>
        <dbReference type="ARBA" id="ARBA00022989"/>
    </source>
</evidence>
<feature type="transmembrane region" description="Helical" evidence="10">
    <location>
        <begin position="65"/>
        <end position="85"/>
    </location>
</feature>
<dbReference type="Gene3D" id="1.20.1070.10">
    <property type="entry name" value="Rhodopsin 7-helix transmembrane proteins"/>
    <property type="match status" value="2"/>
</dbReference>
<dbReference type="PRINTS" id="PR00237">
    <property type="entry name" value="GPCRRHODOPSN"/>
</dbReference>